<dbReference type="Proteomes" id="UP000230750">
    <property type="component" value="Unassembled WGS sequence"/>
</dbReference>
<dbReference type="SMART" id="SM00333">
    <property type="entry name" value="TUDOR"/>
    <property type="match status" value="1"/>
</dbReference>
<dbReference type="EMBL" id="MRZV01000905">
    <property type="protein sequence ID" value="PIK42773.1"/>
    <property type="molecule type" value="Genomic_DNA"/>
</dbReference>
<dbReference type="AlphaFoldDB" id="A0A2G8K495"/>
<comment type="caution">
    <text evidence="3">The sequence shown here is derived from an EMBL/GenBank/DDBJ whole genome shotgun (WGS) entry which is preliminary data.</text>
</comment>
<feature type="domain" description="Tudor" evidence="2">
    <location>
        <begin position="9"/>
        <end position="65"/>
    </location>
</feature>
<name>A0A2G8K495_STIJA</name>
<dbReference type="SUPFAM" id="SSF63748">
    <property type="entry name" value="Tudor/PWWP/MBT"/>
    <property type="match status" value="1"/>
</dbReference>
<gene>
    <name evidence="3" type="ORF">BSL78_20375</name>
</gene>
<feature type="compositionally biased region" description="Low complexity" evidence="1">
    <location>
        <begin position="134"/>
        <end position="149"/>
    </location>
</feature>
<feature type="compositionally biased region" description="Polar residues" evidence="1">
    <location>
        <begin position="161"/>
        <end position="171"/>
    </location>
</feature>
<evidence type="ECO:0000313" key="3">
    <source>
        <dbReference type="EMBL" id="PIK42773.1"/>
    </source>
</evidence>
<evidence type="ECO:0000259" key="2">
    <source>
        <dbReference type="SMART" id="SM00333"/>
    </source>
</evidence>
<feature type="compositionally biased region" description="Basic residues" evidence="1">
    <location>
        <begin position="62"/>
        <end position="87"/>
    </location>
</feature>
<dbReference type="InterPro" id="IPR028002">
    <property type="entry name" value="Myb_DNA-bind_5"/>
</dbReference>
<dbReference type="Pfam" id="PF13873">
    <property type="entry name" value="Myb_DNA-bind_5"/>
    <property type="match status" value="1"/>
</dbReference>
<feature type="region of interest" description="Disordered" evidence="1">
    <location>
        <begin position="62"/>
        <end position="183"/>
    </location>
</feature>
<dbReference type="STRING" id="307972.A0A2G8K495"/>
<organism evidence="3 4">
    <name type="scientific">Stichopus japonicus</name>
    <name type="common">Sea cucumber</name>
    <dbReference type="NCBI Taxonomy" id="307972"/>
    <lineage>
        <taxon>Eukaryota</taxon>
        <taxon>Metazoa</taxon>
        <taxon>Echinodermata</taxon>
        <taxon>Eleutherozoa</taxon>
        <taxon>Echinozoa</taxon>
        <taxon>Holothuroidea</taxon>
        <taxon>Aspidochirotacea</taxon>
        <taxon>Aspidochirotida</taxon>
        <taxon>Stichopodidae</taxon>
        <taxon>Apostichopus</taxon>
    </lineage>
</organism>
<dbReference type="CDD" id="cd20381">
    <property type="entry name" value="Tudor_LBR"/>
    <property type="match status" value="1"/>
</dbReference>
<dbReference type="GO" id="GO:0005634">
    <property type="term" value="C:nucleus"/>
    <property type="evidence" value="ECO:0007669"/>
    <property type="project" value="TreeGrafter"/>
</dbReference>
<keyword evidence="4" id="KW-1185">Reference proteome</keyword>
<proteinExistence type="predicted"/>
<protein>
    <submittedName>
        <fullName evidence="3">Putative expansin-like protein 7 isoform X2</fullName>
    </submittedName>
</protein>
<dbReference type="Gene3D" id="2.30.30.140">
    <property type="match status" value="1"/>
</dbReference>
<dbReference type="PANTHER" id="PTHR23098:SF16">
    <property type="entry name" value="REGULATORY PROTEIN ZESTE"/>
    <property type="match status" value="1"/>
</dbReference>
<sequence length="365" mass="41823">MEATAWNMKGFNVGEQVRAKWPGSRLWYKATILEELSDGFKVKFEDGTEDELDFNDVAHEARFKRRSRSRSKSPSRRRSRSRSRSRSPARSPARTTKKKTPARSQTKKTVTQRVVTKKPEETPAEPSQVKSLPRRLLTPTVTQTRTQTKTTEEHRTYTTRSATRSGQQTLEPPTDIHQRSTVPKTKYYEFGGPIERESCILQVKWTVNHLNTSGPRSTKTNLRLILRSNLSSILMRLIVAKKCRKKNFSQHEIIILCQFVKENREKLFGRAGHCSQKVEDRKKSYWEKAAHSIRVAGGASERSASELKKKWSDLKILAKKYQRAKHATGGGPAADYSPVYEAVLEAMAPRPEMVSMLWGHQRQTL</sequence>
<dbReference type="PANTHER" id="PTHR23098">
    <property type="entry name" value="AGAP001331-PA-RELATED"/>
    <property type="match status" value="1"/>
</dbReference>
<dbReference type="Pfam" id="PF09465">
    <property type="entry name" value="LBR_tudor"/>
    <property type="match status" value="1"/>
</dbReference>
<evidence type="ECO:0000313" key="4">
    <source>
        <dbReference type="Proteomes" id="UP000230750"/>
    </source>
</evidence>
<accession>A0A2G8K495</accession>
<dbReference type="OrthoDB" id="6499071at2759"/>
<dbReference type="InterPro" id="IPR002999">
    <property type="entry name" value="Tudor"/>
</dbReference>
<dbReference type="InterPro" id="IPR019023">
    <property type="entry name" value="Lamin-B_rcpt_of_tudor"/>
</dbReference>
<reference evidence="3 4" key="1">
    <citation type="journal article" date="2017" name="PLoS Biol.">
        <title>The sea cucumber genome provides insights into morphological evolution and visceral regeneration.</title>
        <authorList>
            <person name="Zhang X."/>
            <person name="Sun L."/>
            <person name="Yuan J."/>
            <person name="Sun Y."/>
            <person name="Gao Y."/>
            <person name="Zhang L."/>
            <person name="Li S."/>
            <person name="Dai H."/>
            <person name="Hamel J.F."/>
            <person name="Liu C."/>
            <person name="Yu Y."/>
            <person name="Liu S."/>
            <person name="Lin W."/>
            <person name="Guo K."/>
            <person name="Jin S."/>
            <person name="Xu P."/>
            <person name="Storey K.B."/>
            <person name="Huan P."/>
            <person name="Zhang T."/>
            <person name="Zhou Y."/>
            <person name="Zhang J."/>
            <person name="Lin C."/>
            <person name="Li X."/>
            <person name="Xing L."/>
            <person name="Huo D."/>
            <person name="Sun M."/>
            <person name="Wang L."/>
            <person name="Mercier A."/>
            <person name="Li F."/>
            <person name="Yang H."/>
            <person name="Xiang J."/>
        </authorList>
    </citation>
    <scope>NUCLEOTIDE SEQUENCE [LARGE SCALE GENOMIC DNA]</scope>
    <source>
        <strain evidence="3">Shaxun</strain>
        <tissue evidence="3">Muscle</tissue>
    </source>
</reference>
<evidence type="ECO:0000256" key="1">
    <source>
        <dbReference type="SAM" id="MobiDB-lite"/>
    </source>
</evidence>